<dbReference type="OrthoDB" id="219272at2"/>
<dbReference type="PANTHER" id="PTHR43074:SF1">
    <property type="entry name" value="BETA-KETOACYL SYNTHASE FAMILY PROTEIN-RELATED"/>
    <property type="match status" value="1"/>
</dbReference>
<evidence type="ECO:0000256" key="1">
    <source>
        <dbReference type="ARBA" id="ARBA00022450"/>
    </source>
</evidence>
<dbReference type="InterPro" id="IPR016035">
    <property type="entry name" value="Acyl_Trfase/lysoPLipase"/>
</dbReference>
<evidence type="ECO:0000259" key="7">
    <source>
        <dbReference type="PROSITE" id="PS52004"/>
    </source>
</evidence>
<evidence type="ECO:0000259" key="6">
    <source>
        <dbReference type="PROSITE" id="PS50075"/>
    </source>
</evidence>
<dbReference type="SUPFAM" id="SSF52151">
    <property type="entry name" value="FabD/lysophospholipase-like"/>
    <property type="match status" value="1"/>
</dbReference>
<evidence type="ECO:0000313" key="10">
    <source>
        <dbReference type="Proteomes" id="UP000199518"/>
    </source>
</evidence>
<organism evidence="9 10">
    <name type="scientific">Planctomicrobium piriforme</name>
    <dbReference type="NCBI Taxonomy" id="1576369"/>
    <lineage>
        <taxon>Bacteria</taxon>
        <taxon>Pseudomonadati</taxon>
        <taxon>Planctomycetota</taxon>
        <taxon>Planctomycetia</taxon>
        <taxon>Planctomycetales</taxon>
        <taxon>Planctomycetaceae</taxon>
        <taxon>Planctomicrobium</taxon>
    </lineage>
</organism>
<feature type="region of interest" description="N-terminal hotdog fold" evidence="4">
    <location>
        <begin position="2340"/>
        <end position="2462"/>
    </location>
</feature>
<dbReference type="Gene3D" id="3.40.47.10">
    <property type="match status" value="2"/>
</dbReference>
<evidence type="ECO:0000256" key="2">
    <source>
        <dbReference type="ARBA" id="ARBA00022553"/>
    </source>
</evidence>
<feature type="active site" description="Proton donor; for dehydratase activity" evidence="4">
    <location>
        <position position="2549"/>
    </location>
</feature>
<dbReference type="InterPro" id="IPR013968">
    <property type="entry name" value="PKS_KR"/>
</dbReference>
<dbReference type="Gene3D" id="3.10.129.110">
    <property type="entry name" value="Polyketide synthase dehydratase"/>
    <property type="match status" value="1"/>
</dbReference>
<dbReference type="InterPro" id="IPR020841">
    <property type="entry name" value="PKS_Beta-ketoAc_synthase_dom"/>
</dbReference>
<dbReference type="InterPro" id="IPR036736">
    <property type="entry name" value="ACP-like_sf"/>
</dbReference>
<dbReference type="InterPro" id="IPR049900">
    <property type="entry name" value="PKS_mFAS_DH"/>
</dbReference>
<keyword evidence="10" id="KW-1185">Reference proteome</keyword>
<feature type="domain" description="Carrier" evidence="6">
    <location>
        <begin position="1419"/>
        <end position="1499"/>
    </location>
</feature>
<dbReference type="InterPro" id="IPR014030">
    <property type="entry name" value="Ketoacyl_synth_N"/>
</dbReference>
<reference evidence="10" key="1">
    <citation type="submission" date="2016-10" db="EMBL/GenBank/DDBJ databases">
        <authorList>
            <person name="Varghese N."/>
            <person name="Submissions S."/>
        </authorList>
    </citation>
    <scope>NUCLEOTIDE SEQUENCE [LARGE SCALE GENOMIC DNA]</scope>
    <source>
        <strain evidence="10">DSM 26348</strain>
    </source>
</reference>
<name>A0A1I3DBG2_9PLAN</name>
<dbReference type="SMART" id="SM00822">
    <property type="entry name" value="PKS_KR"/>
    <property type="match status" value="1"/>
</dbReference>
<keyword evidence="2" id="KW-0597">Phosphoprotein</keyword>
<dbReference type="PANTHER" id="PTHR43074">
    <property type="entry name" value="OMEGA-3 POLYUNSATURATED FATTY ACID SYNTHASE PFAB-RELATED"/>
    <property type="match status" value="1"/>
</dbReference>
<sequence length="2627" mass="282231">MATNGQPTKPTRQPAPFTPLAVVGMECRLPGAGNLREFEQLLFEGRSGIGPMPADRFDRSLYHDPRKGQPGMSYTQLGGCVTERKPDLSLLGMTADQAALIDPVHLNFCQVAIHAWLNAGFKKQDPQWRRTGVFVGHSGATKFGGCLNLASHIDEGLDFLNDVPAFQKLPSSVRQQAMSEVAARIRVGRPTRAAGKLPRYSGYTAASLPAEILGFLGPRHVCDAACASSLFAMQQAALAIQMGRLDAAIVGGATTNGVDNLILFSQSQACSDSGSRPFDQGANGLISSEGYAAVVIVPVATAQRLKLPILGVITGLGTASDGRGKSLWAPRAEGQQLAIRRAYAADAPLAIDYLEAHATSTQLGDATELHAVQSILSESQRSEALLIGSAKSNLGHTLETAGVAGLVKLLLSLKRRELPPSLSFESPNQNFDWSKKSIRVVDRRRAWSPVGKFRRAAVSAFGIGGLNAHLTVAESGATAEARVTTVAPAHDRIAIIGRGVVLPGAHQLSDFKKLLHSGKSMIGAAPAERWRHNVNIDPNTSRPFSTPTSNGGYIRNYVFDAQPYRIPPKQVKQSNPIQMMLLDAVTQAIGEADGGKWNFDRQRTGVVIGTVFGGDFGTELQLGLRIPEITRELTKSLQAKGVPAAQIAELAKEFRQRVLAARPALLDETGSFTASTLASRVAKTFDLMGGACAIDVDDASGLAGLNLAMDQLRSGNWDVAICGGAERCMDLTKFEQLSLTGKLVRSGRPEDVPEDCSRILPGEGVVILLLRRLSDAVAAGDRILGILDEFEISAVGTAKPTQDAALVRQIGYLTGAQGLVRLVKQTVQWEQVSLTAIDTAATIESHTEDGLKYFVHCSPPACLEKPAVATPTAPVLIPPPGPRTPSSTPAPAARKTVLNLGETAPVISHPEIVRNGRSTHTVAIGTALRAFRFGAASQAEFGSVLEAALADVPSAFGNGAAAFDARHACRLVVLADSAQTLATRLKAMLRQWQLGRRTGVFETERAILWQTRPHAVRTAWVFPGQGSQYAGQPSGMQADSAIETALQAIDAELVRQRLAPLTPQLTSPQASLSDIWWNQIWVLGLSLAFTNELRQRCGRPDVVLGHSFGEYSALVAAGAITIPQAIRMVKSRADAVTMTVREPGQLISVRGTPSAVDAALRDARLPAITTHYNAPQQTVIATAVDQVELVRKQLNAANLASVVVPVPVAYHTPRLAQAESLLAQSFANERFLPTSCAFLSTTSARYLAEPTELRASLVSQMTRPVLYVPAIERLLADDVAVLIEVGPNNVLSRLNHEIAGDRALCLSLDVPGREHDERLQLLDLVQEIIAPTPGVLREAVSTAIETTSITSTPAATNGRNHAAPQPAAEIEIVDLRRSAAKHRDTLPTPAPRQTAPPAAKPNPAPAHFEPVLAELSSAVSVEELRSFLMTVVVDLTGYSPEVIDFDADLEADLGVDSIKKAQVVGEMAEQYSLSVAPSGVKLGDLKTLGDIAALGAEILSSSPAAPAVTSAPAFVESIEIEVPEPVSAPVGFDLESIERFLIDLVVDQTGYSPDVVDLDADMEADLGIDSIKQAQLLGEVQQQFELQTVATERVSLSSFSTLRSILNFLAEQLPQSGVASFRVAVPEVEQNGSTIDALKKNAGERREERTPDLVAKSASGLRGSAAVDVVPDDWKALFGASSDMGSGWQSGLKRGQAHKANIRAALRLLNDTQTATLDVPELSSDLEEELAGLATGAEVTYSSVRAAYARLMPGPKQPAARKPATGPGPRPDANGRNGDSSHTRAVPKSITSQNLSGHVPPSPTESGRYLLRVVPAPRREGMPETPRITGPGLVIGNNAYAEAIVRKFEQSGYPCERLPAVKTLTELDARLAEIWAKSPTPHLFITTSHDADALTALDAVGWQQRRFAALETPYRVCQLWMQRTIDENRMDGGSVVLLTNLGGDFGFSGQTAVSPEGGLAGLIKAMLIECWMRGFRATPMKVIDIAPQTTPQQAVAGVWGEMAVPSYDMEVAFHGDERFAVQPIHRPLFAPGQLQPAPKNGHAQIRRGGVWVVTGGARGITSVVVRELAKRHGLKLHLVGTAPVPALTDAVREAAKENRLQLRREVMRQANLKNQNGMEAWRNVEKSIEIDATLQLMHSEGISAVYHSCDVSRLDDLQQTLQQIRKLDGKIDGVIHGAGIGQDARFDRKRPDKVDQCLRAKIDGCLNLMDATRGDRLDWFVSFGSISGRFGANGHTDYSLANDSLAKLTDRYRQERPEVRSVTFHWHAWGDIGMATKPETKLALEMINLEFMPAAEGLSHFLHELEHGGQEPEVLITDRAYFRKFFPVDRLQTGAAAQQRELATFPLLDSEQSGLPASGPVSLLLNPVKERFLNQHLVQGKPTLPFVVALELLSEAARRCAPGQDVLEVRNLTALQAIKFATEAPLELRVLGDRQPDGTIQCVLNADITRRDGRLVAKDRTYFEGMFLTGAARLTERVAKPNLAGLEWEPISYLPSEAPIYHGPDLQCLQQFAMSSETGYGLISASSTVQLGGGNRPTFGWSIHCVVMDACLYAAAVFAGRKSGKPSLPVSFEQVRLGRLADPGEACVIVIQQIAEEASGLVLAFQLIGLNGDLLLDVNGYRVGWLS</sequence>
<dbReference type="SMART" id="SM00825">
    <property type="entry name" value="PKS_KS"/>
    <property type="match status" value="1"/>
</dbReference>
<dbReference type="PROSITE" id="PS00012">
    <property type="entry name" value="PHOSPHOPANTETHEINE"/>
    <property type="match status" value="1"/>
</dbReference>
<dbReference type="Pfam" id="PF08659">
    <property type="entry name" value="KR"/>
    <property type="match status" value="1"/>
</dbReference>
<feature type="region of interest" description="C-terminal hotdog fold" evidence="4">
    <location>
        <begin position="2479"/>
        <end position="2627"/>
    </location>
</feature>
<keyword evidence="3" id="KW-0808">Transferase</keyword>
<dbReference type="InterPro" id="IPR016039">
    <property type="entry name" value="Thiolase-like"/>
</dbReference>
<dbReference type="InterPro" id="IPR006162">
    <property type="entry name" value="Ppantetheine_attach_site"/>
</dbReference>
<dbReference type="SUPFAM" id="SSF53901">
    <property type="entry name" value="Thiolase-like"/>
    <property type="match status" value="2"/>
</dbReference>
<dbReference type="InterPro" id="IPR001227">
    <property type="entry name" value="Ac_transferase_dom_sf"/>
</dbReference>
<evidence type="ECO:0000256" key="5">
    <source>
        <dbReference type="SAM" id="MobiDB-lite"/>
    </source>
</evidence>
<protein>
    <submittedName>
        <fullName evidence="9">Phosphopantetheine attachment site</fullName>
    </submittedName>
</protein>
<proteinExistence type="predicted"/>
<dbReference type="InterPro" id="IPR014043">
    <property type="entry name" value="Acyl_transferase_dom"/>
</dbReference>
<evidence type="ECO:0000313" key="9">
    <source>
        <dbReference type="EMBL" id="SFH84043.1"/>
    </source>
</evidence>
<dbReference type="Gene3D" id="1.10.1200.10">
    <property type="entry name" value="ACP-like"/>
    <property type="match status" value="2"/>
</dbReference>
<dbReference type="PROSITE" id="PS52004">
    <property type="entry name" value="KS3_2"/>
    <property type="match status" value="2"/>
</dbReference>
<dbReference type="STRING" id="1576369.SAMN05421753_103167"/>
<dbReference type="InterPro" id="IPR042104">
    <property type="entry name" value="PKS_dehydratase_sf"/>
</dbReference>
<accession>A0A1I3DBG2</accession>
<evidence type="ECO:0000259" key="8">
    <source>
        <dbReference type="PROSITE" id="PS52019"/>
    </source>
</evidence>
<feature type="domain" description="PKS/mFAS DH" evidence="8">
    <location>
        <begin position="2340"/>
        <end position="2627"/>
    </location>
</feature>
<dbReference type="CDD" id="cd08953">
    <property type="entry name" value="KR_2_SDR_x"/>
    <property type="match status" value="1"/>
</dbReference>
<keyword evidence="1" id="KW-0596">Phosphopantetheine</keyword>
<dbReference type="InterPro" id="IPR052568">
    <property type="entry name" value="PKS-FAS_Synthase"/>
</dbReference>
<dbReference type="Pfam" id="PF00698">
    <property type="entry name" value="Acyl_transf_1"/>
    <property type="match status" value="1"/>
</dbReference>
<dbReference type="Gene3D" id="3.40.50.720">
    <property type="entry name" value="NAD(P)-binding Rossmann-like Domain"/>
    <property type="match status" value="1"/>
</dbReference>
<dbReference type="Pfam" id="PF00550">
    <property type="entry name" value="PP-binding"/>
    <property type="match status" value="2"/>
</dbReference>
<feature type="active site" description="Proton acceptor; for dehydratase activity" evidence="4">
    <location>
        <position position="2376"/>
    </location>
</feature>
<dbReference type="SUPFAM" id="SSF51735">
    <property type="entry name" value="NAD(P)-binding Rossmann-fold domains"/>
    <property type="match status" value="1"/>
</dbReference>
<dbReference type="SUPFAM" id="SSF47336">
    <property type="entry name" value="ACP-like"/>
    <property type="match status" value="2"/>
</dbReference>
<dbReference type="InterPro" id="IPR057326">
    <property type="entry name" value="KR_dom"/>
</dbReference>
<evidence type="ECO:0000256" key="4">
    <source>
        <dbReference type="PROSITE-ProRule" id="PRU01363"/>
    </source>
</evidence>
<dbReference type="GO" id="GO:0016746">
    <property type="term" value="F:acyltransferase activity"/>
    <property type="evidence" value="ECO:0007669"/>
    <property type="project" value="InterPro"/>
</dbReference>
<dbReference type="InterPro" id="IPR009081">
    <property type="entry name" value="PP-bd_ACP"/>
</dbReference>
<dbReference type="Pfam" id="PF00109">
    <property type="entry name" value="ketoacyl-synt"/>
    <property type="match status" value="2"/>
</dbReference>
<dbReference type="Proteomes" id="UP000199518">
    <property type="component" value="Unassembled WGS sequence"/>
</dbReference>
<dbReference type="Pfam" id="PF21089">
    <property type="entry name" value="PKS_DH_N"/>
    <property type="match status" value="1"/>
</dbReference>
<dbReference type="InterPro" id="IPR014031">
    <property type="entry name" value="Ketoacyl_synth_C"/>
</dbReference>
<dbReference type="CDD" id="cd00833">
    <property type="entry name" value="PKS"/>
    <property type="match status" value="1"/>
</dbReference>
<evidence type="ECO:0000256" key="3">
    <source>
        <dbReference type="ARBA" id="ARBA00022679"/>
    </source>
</evidence>
<feature type="region of interest" description="Disordered" evidence="5">
    <location>
        <begin position="1752"/>
        <end position="1808"/>
    </location>
</feature>
<dbReference type="InterPro" id="IPR036291">
    <property type="entry name" value="NAD(P)-bd_dom_sf"/>
</dbReference>
<feature type="domain" description="Ketosynthase family 3 (KS3)" evidence="7">
    <location>
        <begin position="490"/>
        <end position="1005"/>
    </location>
</feature>
<dbReference type="PROSITE" id="PS52019">
    <property type="entry name" value="PKS_MFAS_DH"/>
    <property type="match status" value="1"/>
</dbReference>
<feature type="region of interest" description="Disordered" evidence="5">
    <location>
        <begin position="1382"/>
        <end position="1406"/>
    </location>
</feature>
<feature type="domain" description="Carrier" evidence="6">
    <location>
        <begin position="1535"/>
        <end position="1613"/>
    </location>
</feature>
<dbReference type="PROSITE" id="PS50075">
    <property type="entry name" value="CARRIER"/>
    <property type="match status" value="2"/>
</dbReference>
<feature type="domain" description="Ketosynthase family 3 (KS3)" evidence="7">
    <location>
        <begin position="17"/>
        <end position="474"/>
    </location>
</feature>
<dbReference type="RefSeq" id="WP_092048188.1">
    <property type="nucleotide sequence ID" value="NZ_FOQD01000003.1"/>
</dbReference>
<dbReference type="Pfam" id="PF02801">
    <property type="entry name" value="Ketoacyl-synt_C"/>
    <property type="match status" value="1"/>
</dbReference>
<dbReference type="Gene3D" id="3.40.366.10">
    <property type="entry name" value="Malonyl-Coenzyme A Acyl Carrier Protein, domain 2"/>
    <property type="match status" value="1"/>
</dbReference>
<dbReference type="InterPro" id="IPR049552">
    <property type="entry name" value="PKS_DH_N"/>
</dbReference>
<gene>
    <name evidence="9" type="ORF">SAMN05421753_103167</name>
</gene>
<dbReference type="SMART" id="SM00827">
    <property type="entry name" value="PKS_AT"/>
    <property type="match status" value="1"/>
</dbReference>
<dbReference type="EMBL" id="FOQD01000003">
    <property type="protein sequence ID" value="SFH84043.1"/>
    <property type="molecule type" value="Genomic_DNA"/>
</dbReference>